<dbReference type="RefSeq" id="XP_003003622.1">
    <property type="nucleotide sequence ID" value="XM_003003576.1"/>
</dbReference>
<feature type="region of interest" description="Disordered" evidence="1">
    <location>
        <begin position="77"/>
        <end position="111"/>
    </location>
</feature>
<dbReference type="EMBL" id="DS985220">
    <property type="protein sequence ID" value="EEY19955.1"/>
    <property type="molecule type" value="Genomic_DNA"/>
</dbReference>
<dbReference type="AlphaFoldDB" id="C9SME0"/>
<evidence type="ECO:0000256" key="1">
    <source>
        <dbReference type="SAM" id="MobiDB-lite"/>
    </source>
</evidence>
<keyword evidence="3" id="KW-1185">Reference proteome</keyword>
<sequence>MHTHTQTHAQEPTTPVRLQNVLQTLNACMYIGLVLMGRAALSNEMSPPTTSGNKWESKNGKASYMYDRVSRSTLGASACSRRMPPGQDCVGSDGSAGAASSQRDDGGSFSTFWGCFSGGWSR</sequence>
<proteinExistence type="predicted"/>
<reference evidence="3" key="1">
    <citation type="journal article" date="2011" name="PLoS Pathog.">
        <title>Comparative genomics yields insights into niche adaptation of plant vascular wilt pathogens.</title>
        <authorList>
            <person name="Klosterman S.J."/>
            <person name="Subbarao K.V."/>
            <person name="Kang S."/>
            <person name="Veronese P."/>
            <person name="Gold S.E."/>
            <person name="Thomma B.P.H.J."/>
            <person name="Chen Z."/>
            <person name="Henrissat B."/>
            <person name="Lee Y.-H."/>
            <person name="Park J."/>
            <person name="Garcia-Pedrajas M.D."/>
            <person name="Barbara D.J."/>
            <person name="Anchieta A."/>
            <person name="de Jonge R."/>
            <person name="Santhanam P."/>
            <person name="Maruthachalam K."/>
            <person name="Atallah Z."/>
            <person name="Amyotte S.G."/>
            <person name="Paz Z."/>
            <person name="Inderbitzin P."/>
            <person name="Hayes R.J."/>
            <person name="Heiman D.I."/>
            <person name="Young S."/>
            <person name="Zeng Q."/>
            <person name="Engels R."/>
            <person name="Galagan J."/>
            <person name="Cuomo C.A."/>
            <person name="Dobinson K.F."/>
            <person name="Ma L.-J."/>
        </authorList>
    </citation>
    <scope>NUCLEOTIDE SEQUENCE [LARGE SCALE GENOMIC DNA]</scope>
    <source>
        <strain evidence="3">VaMs.102 / ATCC MYA-4576 / FGSC 10136</strain>
    </source>
</reference>
<dbReference type="GeneID" id="9534724"/>
<protein>
    <submittedName>
        <fullName evidence="2">Predicted protein</fullName>
    </submittedName>
</protein>
<dbReference type="Proteomes" id="UP000008698">
    <property type="component" value="Unassembled WGS sequence"/>
</dbReference>
<evidence type="ECO:0000313" key="2">
    <source>
        <dbReference type="EMBL" id="EEY19955.1"/>
    </source>
</evidence>
<gene>
    <name evidence="2" type="ORF">VDBG_06064</name>
</gene>
<organism evidence="3">
    <name type="scientific">Verticillium alfalfae (strain VaMs.102 / ATCC MYA-4576 / FGSC 10136)</name>
    <name type="common">Verticillium wilt of alfalfa</name>
    <name type="synonym">Verticillium albo-atrum</name>
    <dbReference type="NCBI Taxonomy" id="526221"/>
    <lineage>
        <taxon>Eukaryota</taxon>
        <taxon>Fungi</taxon>
        <taxon>Dikarya</taxon>
        <taxon>Ascomycota</taxon>
        <taxon>Pezizomycotina</taxon>
        <taxon>Sordariomycetes</taxon>
        <taxon>Hypocreomycetidae</taxon>
        <taxon>Glomerellales</taxon>
        <taxon>Plectosphaerellaceae</taxon>
        <taxon>Verticillium</taxon>
    </lineage>
</organism>
<feature type="compositionally biased region" description="Low complexity" evidence="1">
    <location>
        <begin position="91"/>
        <end position="101"/>
    </location>
</feature>
<dbReference type="HOGENOM" id="CLU_2028489_0_0_1"/>
<evidence type="ECO:0000313" key="3">
    <source>
        <dbReference type="Proteomes" id="UP000008698"/>
    </source>
</evidence>
<accession>C9SME0</accession>
<name>C9SME0_VERA1</name>
<dbReference type="KEGG" id="val:VDBG_06064"/>